<keyword evidence="2" id="KW-1185">Reference proteome</keyword>
<reference evidence="1 2" key="1">
    <citation type="submission" date="2024-02" db="EMBL/GenBank/DDBJ databases">
        <title>Deinococcus xinjiangensis NBRC 107630.</title>
        <authorList>
            <person name="Ichikawa N."/>
            <person name="Katano-Makiyama Y."/>
            <person name="Hidaka K."/>
        </authorList>
    </citation>
    <scope>NUCLEOTIDE SEQUENCE [LARGE SCALE GENOMIC DNA]</scope>
    <source>
        <strain evidence="1 2">NBRC 107630</strain>
    </source>
</reference>
<evidence type="ECO:0000313" key="2">
    <source>
        <dbReference type="Proteomes" id="UP001458946"/>
    </source>
</evidence>
<dbReference type="EMBL" id="BAABRN010000123">
    <property type="protein sequence ID" value="GAA5504433.1"/>
    <property type="molecule type" value="Genomic_DNA"/>
</dbReference>
<name>A0ABP9VGU3_9DEIO</name>
<organism evidence="1 2">
    <name type="scientific">Deinococcus xinjiangensis</name>
    <dbReference type="NCBI Taxonomy" id="457454"/>
    <lineage>
        <taxon>Bacteria</taxon>
        <taxon>Thermotogati</taxon>
        <taxon>Deinococcota</taxon>
        <taxon>Deinococci</taxon>
        <taxon>Deinococcales</taxon>
        <taxon>Deinococcaceae</taxon>
        <taxon>Deinococcus</taxon>
    </lineage>
</organism>
<protein>
    <submittedName>
        <fullName evidence="1">Uncharacterized protein</fullName>
    </submittedName>
</protein>
<gene>
    <name evidence="1" type="ORF">Dxin01_04203</name>
</gene>
<proteinExistence type="predicted"/>
<comment type="caution">
    <text evidence="1">The sequence shown here is derived from an EMBL/GenBank/DDBJ whole genome shotgun (WGS) entry which is preliminary data.</text>
</comment>
<accession>A0ABP9VGU3</accession>
<sequence>MIPVPPPLLIPWTATLPPLITDLSLLPSTKSKRFRRITYLAAINLPGITEVVVTTIYPERSHHLALDGEVLTALVLATLNQTKSERVYLGSSLALHIGRLALHSNSNLISILKRLSHIEHLIEHDCLDYGGQPRPIVPGRFHQGRGVPYFEWSTEMCGAIDTLRRSAHFTDFNVVFHSTLRHPVSRRLYRYFARNGVEDIDVVTLAEILGIYTARATDNASDTGLAVVPEWGKLHRALDRAMAELVERGLLQYVGYVGTGNDRYAFFDVEAKFL</sequence>
<evidence type="ECO:0000313" key="1">
    <source>
        <dbReference type="EMBL" id="GAA5504433.1"/>
    </source>
</evidence>
<dbReference type="Proteomes" id="UP001458946">
    <property type="component" value="Unassembled WGS sequence"/>
</dbReference>